<feature type="domain" description="Ig-like" evidence="2">
    <location>
        <begin position="88"/>
        <end position="141"/>
    </location>
</feature>
<keyword evidence="4" id="KW-1185">Reference proteome</keyword>
<evidence type="ECO:0000256" key="1">
    <source>
        <dbReference type="ARBA" id="ARBA00023157"/>
    </source>
</evidence>
<sequence>MTAGREYQIMCEVRGTRPPPRIHWWNGDQKLPQAMHTQTSGDGNITTSILILKPTSEDDGSPLKCMAESQPTNSSVEETLILTVYYLPTALATFGSSLDSSNIKESDDVYFECVIKANPRVTHVSWKHNVRREADSINNND</sequence>
<dbReference type="Proteomes" id="UP001381693">
    <property type="component" value="Unassembled WGS sequence"/>
</dbReference>
<proteinExistence type="predicted"/>
<dbReference type="Pfam" id="PF08205">
    <property type="entry name" value="C2-set_2"/>
    <property type="match status" value="1"/>
</dbReference>
<name>A0AAN8WUB8_HALRR</name>
<dbReference type="PANTHER" id="PTHR23278:SF19">
    <property type="entry name" value="OBSCURIN"/>
    <property type="match status" value="1"/>
</dbReference>
<dbReference type="PROSITE" id="PS50835">
    <property type="entry name" value="IG_LIKE"/>
    <property type="match status" value="2"/>
</dbReference>
<protein>
    <recommendedName>
        <fullName evidence="2">Ig-like domain-containing protein</fullName>
    </recommendedName>
</protein>
<evidence type="ECO:0000313" key="3">
    <source>
        <dbReference type="EMBL" id="KAK7072465.1"/>
    </source>
</evidence>
<dbReference type="Gene3D" id="2.60.40.10">
    <property type="entry name" value="Immunoglobulins"/>
    <property type="match status" value="2"/>
</dbReference>
<accession>A0AAN8WUB8</accession>
<dbReference type="AlphaFoldDB" id="A0AAN8WUB8"/>
<dbReference type="InterPro" id="IPR036179">
    <property type="entry name" value="Ig-like_dom_sf"/>
</dbReference>
<evidence type="ECO:0000313" key="4">
    <source>
        <dbReference type="Proteomes" id="UP001381693"/>
    </source>
</evidence>
<dbReference type="InterPro" id="IPR013162">
    <property type="entry name" value="CD80_C2-set"/>
</dbReference>
<dbReference type="InterPro" id="IPR013783">
    <property type="entry name" value="Ig-like_fold"/>
</dbReference>
<gene>
    <name evidence="3" type="ORF">SK128_012311</name>
</gene>
<evidence type="ECO:0000259" key="2">
    <source>
        <dbReference type="PROSITE" id="PS50835"/>
    </source>
</evidence>
<organism evidence="3 4">
    <name type="scientific">Halocaridina rubra</name>
    <name type="common">Hawaiian red shrimp</name>
    <dbReference type="NCBI Taxonomy" id="373956"/>
    <lineage>
        <taxon>Eukaryota</taxon>
        <taxon>Metazoa</taxon>
        <taxon>Ecdysozoa</taxon>
        <taxon>Arthropoda</taxon>
        <taxon>Crustacea</taxon>
        <taxon>Multicrustacea</taxon>
        <taxon>Malacostraca</taxon>
        <taxon>Eumalacostraca</taxon>
        <taxon>Eucarida</taxon>
        <taxon>Decapoda</taxon>
        <taxon>Pleocyemata</taxon>
        <taxon>Caridea</taxon>
        <taxon>Atyoidea</taxon>
        <taxon>Atyidae</taxon>
        <taxon>Halocaridina</taxon>
    </lineage>
</organism>
<dbReference type="EMBL" id="JAXCGZ010013473">
    <property type="protein sequence ID" value="KAK7072465.1"/>
    <property type="molecule type" value="Genomic_DNA"/>
</dbReference>
<keyword evidence="1" id="KW-1015">Disulfide bond</keyword>
<reference evidence="3 4" key="1">
    <citation type="submission" date="2023-11" db="EMBL/GenBank/DDBJ databases">
        <title>Halocaridina rubra genome assembly.</title>
        <authorList>
            <person name="Smith C."/>
        </authorList>
    </citation>
    <scope>NUCLEOTIDE SEQUENCE [LARGE SCALE GENOMIC DNA]</scope>
    <source>
        <strain evidence="3">EP-1</strain>
        <tissue evidence="3">Whole</tissue>
    </source>
</reference>
<dbReference type="PANTHER" id="PTHR23278">
    <property type="entry name" value="SIDESTEP PROTEIN"/>
    <property type="match status" value="1"/>
</dbReference>
<feature type="domain" description="Ig-like" evidence="2">
    <location>
        <begin position="1"/>
        <end position="83"/>
    </location>
</feature>
<dbReference type="SUPFAM" id="SSF48726">
    <property type="entry name" value="Immunoglobulin"/>
    <property type="match status" value="1"/>
</dbReference>
<dbReference type="InterPro" id="IPR007110">
    <property type="entry name" value="Ig-like_dom"/>
</dbReference>
<comment type="caution">
    <text evidence="3">The sequence shown here is derived from an EMBL/GenBank/DDBJ whole genome shotgun (WGS) entry which is preliminary data.</text>
</comment>